<feature type="transmembrane region" description="Helical" evidence="1">
    <location>
        <begin position="67"/>
        <end position="87"/>
    </location>
</feature>
<gene>
    <name evidence="2" type="ORF">SAMN06296241_3186</name>
</gene>
<keyword evidence="1" id="KW-0472">Membrane</keyword>
<proteinExistence type="predicted"/>
<dbReference type="AlphaFoldDB" id="A0A285X8I2"/>
<reference evidence="3" key="1">
    <citation type="submission" date="2017-09" db="EMBL/GenBank/DDBJ databases">
        <authorList>
            <person name="Varghese N."/>
            <person name="Submissions S."/>
        </authorList>
    </citation>
    <scope>NUCLEOTIDE SEQUENCE [LARGE SCALE GENOMIC DNA]</scope>
    <source>
        <strain evidence="3">CGMCC 1.12641</strain>
    </source>
</reference>
<keyword evidence="1" id="KW-1133">Transmembrane helix</keyword>
<accession>A0A285X8I2</accession>
<keyword evidence="3" id="KW-1185">Reference proteome</keyword>
<keyword evidence="1" id="KW-0812">Transmembrane</keyword>
<dbReference type="EMBL" id="OCMF01000006">
    <property type="protein sequence ID" value="SOC81605.1"/>
    <property type="molecule type" value="Genomic_DNA"/>
</dbReference>
<name>A0A285X8I2_9FLAO</name>
<protein>
    <submittedName>
        <fullName evidence="2">Uncharacterized protein</fullName>
    </submittedName>
</protein>
<organism evidence="2 3">
    <name type="scientific">Salinimicrobium sediminis</name>
    <dbReference type="NCBI Taxonomy" id="1343891"/>
    <lineage>
        <taxon>Bacteria</taxon>
        <taxon>Pseudomonadati</taxon>
        <taxon>Bacteroidota</taxon>
        <taxon>Flavobacteriia</taxon>
        <taxon>Flavobacteriales</taxon>
        <taxon>Flavobacteriaceae</taxon>
        <taxon>Salinimicrobium</taxon>
    </lineage>
</organism>
<sequence>MNIKILKEESRDLKVAYLLYFVLQAPFAYVGLWGYQLLYWMVTYSLYLSIFTLFGGGDTELDFLQGLGVFLAAVVLSVWPVYMFFALPNLVKKENLRLYGIMKHIK</sequence>
<evidence type="ECO:0000313" key="2">
    <source>
        <dbReference type="EMBL" id="SOC81605.1"/>
    </source>
</evidence>
<evidence type="ECO:0000313" key="3">
    <source>
        <dbReference type="Proteomes" id="UP000219193"/>
    </source>
</evidence>
<feature type="transmembrane region" description="Helical" evidence="1">
    <location>
        <begin position="12"/>
        <end position="31"/>
    </location>
</feature>
<evidence type="ECO:0000256" key="1">
    <source>
        <dbReference type="SAM" id="Phobius"/>
    </source>
</evidence>
<feature type="transmembrane region" description="Helical" evidence="1">
    <location>
        <begin position="37"/>
        <end position="55"/>
    </location>
</feature>
<dbReference type="Proteomes" id="UP000219193">
    <property type="component" value="Unassembled WGS sequence"/>
</dbReference>
<dbReference type="OrthoDB" id="9816361at2"/>
<dbReference type="RefSeq" id="WP_097057388.1">
    <property type="nucleotide sequence ID" value="NZ_OCMF01000006.1"/>
</dbReference>